<name>A0ABW5DLT1_9PROT</name>
<feature type="domain" description="VanZ-like" evidence="2">
    <location>
        <begin position="12"/>
        <end position="84"/>
    </location>
</feature>
<keyword evidence="1" id="KW-1133">Transmembrane helix</keyword>
<evidence type="ECO:0000256" key="1">
    <source>
        <dbReference type="SAM" id="Phobius"/>
    </source>
</evidence>
<feature type="transmembrane region" description="Helical" evidence="1">
    <location>
        <begin position="15"/>
        <end position="32"/>
    </location>
</feature>
<keyword evidence="1" id="KW-0812">Transmembrane</keyword>
<dbReference type="Proteomes" id="UP001597295">
    <property type="component" value="Unassembled WGS sequence"/>
</dbReference>
<dbReference type="Pfam" id="PF04892">
    <property type="entry name" value="VanZ"/>
    <property type="match status" value="1"/>
</dbReference>
<dbReference type="EMBL" id="JBHUIP010000003">
    <property type="protein sequence ID" value="MFD2261942.1"/>
    <property type="molecule type" value="Genomic_DNA"/>
</dbReference>
<protein>
    <submittedName>
        <fullName evidence="3">VanZ family protein</fullName>
    </submittedName>
</protein>
<keyword evidence="1" id="KW-0472">Membrane</keyword>
<gene>
    <name evidence="3" type="ORF">ACFSM5_03520</name>
</gene>
<proteinExistence type="predicted"/>
<feature type="transmembrane region" description="Helical" evidence="1">
    <location>
        <begin position="39"/>
        <end position="57"/>
    </location>
</feature>
<comment type="caution">
    <text evidence="3">The sequence shown here is derived from an EMBL/GenBank/DDBJ whole genome shotgun (WGS) entry which is preliminary data.</text>
</comment>
<evidence type="ECO:0000313" key="4">
    <source>
        <dbReference type="Proteomes" id="UP001597295"/>
    </source>
</evidence>
<reference evidence="4" key="1">
    <citation type="journal article" date="2019" name="Int. J. Syst. Evol. Microbiol.">
        <title>The Global Catalogue of Microorganisms (GCM) 10K type strain sequencing project: providing services to taxonomists for standard genome sequencing and annotation.</title>
        <authorList>
            <consortium name="The Broad Institute Genomics Platform"/>
            <consortium name="The Broad Institute Genome Sequencing Center for Infectious Disease"/>
            <person name="Wu L."/>
            <person name="Ma J."/>
        </authorList>
    </citation>
    <scope>NUCLEOTIDE SEQUENCE [LARGE SCALE GENOMIC DNA]</scope>
    <source>
        <strain evidence="4">CGMCC 1.19062</strain>
    </source>
</reference>
<evidence type="ECO:0000259" key="2">
    <source>
        <dbReference type="Pfam" id="PF04892"/>
    </source>
</evidence>
<dbReference type="PANTHER" id="PTHR28008:SF1">
    <property type="entry name" value="DOMAIN PROTEIN, PUTATIVE (AFU_ORTHOLOGUE AFUA_3G10980)-RELATED"/>
    <property type="match status" value="1"/>
</dbReference>
<feature type="transmembrane region" description="Helical" evidence="1">
    <location>
        <begin position="69"/>
        <end position="86"/>
    </location>
</feature>
<evidence type="ECO:0000313" key="3">
    <source>
        <dbReference type="EMBL" id="MFD2261942.1"/>
    </source>
</evidence>
<organism evidence="3 4">
    <name type="scientific">Lacibacterium aquatile</name>
    <dbReference type="NCBI Taxonomy" id="1168082"/>
    <lineage>
        <taxon>Bacteria</taxon>
        <taxon>Pseudomonadati</taxon>
        <taxon>Pseudomonadota</taxon>
        <taxon>Alphaproteobacteria</taxon>
        <taxon>Rhodospirillales</taxon>
        <taxon>Rhodospirillaceae</taxon>
    </lineage>
</organism>
<dbReference type="InterPro" id="IPR006976">
    <property type="entry name" value="VanZ-like"/>
</dbReference>
<sequence>MPQTAPPTEYGADKFLHLLGYGGLMVLAAFAWPRVRWRWCALALILGGVGIELAQGLTPTRYPSMGDVLANGAGVLIGWGLAELVVRRSR</sequence>
<keyword evidence="4" id="KW-1185">Reference proteome</keyword>
<dbReference type="PANTHER" id="PTHR28008">
    <property type="entry name" value="DOMAIN PROTEIN, PUTATIVE (AFU_ORTHOLOGUE AFUA_3G10980)-RELATED"/>
    <property type="match status" value="1"/>
</dbReference>
<accession>A0ABW5DLT1</accession>
<dbReference type="RefSeq" id="WP_379874856.1">
    <property type="nucleotide sequence ID" value="NZ_JBHUIP010000003.1"/>
</dbReference>